<dbReference type="EMBL" id="AVOT02032347">
    <property type="protein sequence ID" value="MBW0526090.1"/>
    <property type="molecule type" value="Genomic_DNA"/>
</dbReference>
<dbReference type="AlphaFoldDB" id="A0A9Q3I4G4"/>
<evidence type="ECO:0000313" key="2">
    <source>
        <dbReference type="Proteomes" id="UP000765509"/>
    </source>
</evidence>
<sequence length="284" mass="32323">SRELLDVCKNPIGKDATPASRNRWNKLGFEAINLITSRINQRVFLEVVHPQASDKADLLWTCINEHYASKSNMNNGRVWMNWQKLSYTGNLQLYINNKQKLLLDLQFVAKILTLNDNLLEKPDQVLLQLREYANLQTAIVVVKHSSPAPSLILSSDNQFKITHFCYNGLHNPKCTKHRKDKCYMENAHLCPPRQNNKKKSQGIPALAHLATDHALVTLKISSQGHPNQVVSDCRETHHMFHYKEVFTSLFDTPNLYVSTGDSMSWLHAEGMGSVAIIIDSRPLN</sequence>
<gene>
    <name evidence="1" type="ORF">O181_065805</name>
</gene>
<comment type="caution">
    <text evidence="1">The sequence shown here is derived from an EMBL/GenBank/DDBJ whole genome shotgun (WGS) entry which is preliminary data.</text>
</comment>
<feature type="non-terminal residue" evidence="1">
    <location>
        <position position="1"/>
    </location>
</feature>
<keyword evidence="2" id="KW-1185">Reference proteome</keyword>
<protein>
    <submittedName>
        <fullName evidence="1">Uncharacterized protein</fullName>
    </submittedName>
</protein>
<evidence type="ECO:0000313" key="1">
    <source>
        <dbReference type="EMBL" id="MBW0526090.1"/>
    </source>
</evidence>
<reference evidence="1" key="1">
    <citation type="submission" date="2021-03" db="EMBL/GenBank/DDBJ databases">
        <title>Draft genome sequence of rust myrtle Austropuccinia psidii MF-1, a brazilian biotype.</title>
        <authorList>
            <person name="Quecine M.C."/>
            <person name="Pachon D.M.R."/>
            <person name="Bonatelli M.L."/>
            <person name="Correr F.H."/>
            <person name="Franceschini L.M."/>
            <person name="Leite T.F."/>
            <person name="Margarido G.R.A."/>
            <person name="Almeida C.A."/>
            <person name="Ferrarezi J.A."/>
            <person name="Labate C.A."/>
        </authorList>
    </citation>
    <scope>NUCLEOTIDE SEQUENCE</scope>
    <source>
        <strain evidence="1">MF-1</strain>
    </source>
</reference>
<dbReference type="Proteomes" id="UP000765509">
    <property type="component" value="Unassembled WGS sequence"/>
</dbReference>
<organism evidence="1 2">
    <name type="scientific">Austropuccinia psidii MF-1</name>
    <dbReference type="NCBI Taxonomy" id="1389203"/>
    <lineage>
        <taxon>Eukaryota</taxon>
        <taxon>Fungi</taxon>
        <taxon>Dikarya</taxon>
        <taxon>Basidiomycota</taxon>
        <taxon>Pucciniomycotina</taxon>
        <taxon>Pucciniomycetes</taxon>
        <taxon>Pucciniales</taxon>
        <taxon>Sphaerophragmiaceae</taxon>
        <taxon>Austropuccinia</taxon>
    </lineage>
</organism>
<proteinExistence type="predicted"/>
<accession>A0A9Q3I4G4</accession>
<dbReference type="OrthoDB" id="2505017at2759"/>
<name>A0A9Q3I4G4_9BASI</name>